<gene>
    <name evidence="2" type="primary">ABSGL_12870.1 scaffold 13518</name>
</gene>
<dbReference type="InParanoid" id="A0A163MPC9"/>
<dbReference type="Proteomes" id="UP000078561">
    <property type="component" value="Unassembled WGS sequence"/>
</dbReference>
<evidence type="ECO:0000313" key="2">
    <source>
        <dbReference type="EMBL" id="SAM07231.1"/>
    </source>
</evidence>
<protein>
    <submittedName>
        <fullName evidence="2">Uncharacterized protein</fullName>
    </submittedName>
</protein>
<dbReference type="OrthoDB" id="2269081at2759"/>
<evidence type="ECO:0000256" key="1">
    <source>
        <dbReference type="SAM" id="MobiDB-lite"/>
    </source>
</evidence>
<keyword evidence="3" id="KW-1185">Reference proteome</keyword>
<feature type="region of interest" description="Disordered" evidence="1">
    <location>
        <begin position="1"/>
        <end position="79"/>
    </location>
</feature>
<accession>A0A163MPC9</accession>
<name>A0A163MPC9_ABSGL</name>
<dbReference type="OMA" id="DHYLAWI"/>
<dbReference type="AlphaFoldDB" id="A0A163MPC9"/>
<feature type="compositionally biased region" description="Basic residues" evidence="1">
    <location>
        <begin position="28"/>
        <end position="37"/>
    </location>
</feature>
<organism evidence="2">
    <name type="scientific">Absidia glauca</name>
    <name type="common">Pin mould</name>
    <dbReference type="NCBI Taxonomy" id="4829"/>
    <lineage>
        <taxon>Eukaryota</taxon>
        <taxon>Fungi</taxon>
        <taxon>Fungi incertae sedis</taxon>
        <taxon>Mucoromycota</taxon>
        <taxon>Mucoromycotina</taxon>
        <taxon>Mucoromycetes</taxon>
        <taxon>Mucorales</taxon>
        <taxon>Cunninghamellaceae</taxon>
        <taxon>Absidia</taxon>
    </lineage>
</organism>
<proteinExistence type="predicted"/>
<reference evidence="2" key="1">
    <citation type="submission" date="2016-04" db="EMBL/GenBank/DDBJ databases">
        <authorList>
            <person name="Evans L.H."/>
            <person name="Alamgir A."/>
            <person name="Owens N."/>
            <person name="Weber N.D."/>
            <person name="Virtaneva K."/>
            <person name="Barbian K."/>
            <person name="Babar A."/>
            <person name="Rosenke K."/>
        </authorList>
    </citation>
    <scope>NUCLEOTIDE SEQUENCE [LARGE SCALE GENOMIC DNA]</scope>
    <source>
        <strain evidence="2">CBS 101.48</strain>
    </source>
</reference>
<evidence type="ECO:0000313" key="3">
    <source>
        <dbReference type="Proteomes" id="UP000078561"/>
    </source>
</evidence>
<sequence>MLNPSATEFKPIPTETPNQSHQSTTAAKRNKPRRKNKSGPSTNNDTTTALKPETSRRKQKTPRRPSIEPTPPQVEQPATSFITIDHTIDPAIQQKNTLLHGYDHYLAWIERCLHMYPVITVVGMDPAMADVVSLVTLVQSKGIGSYHGNNELNDEKDEQS</sequence>
<feature type="compositionally biased region" description="Polar residues" evidence="1">
    <location>
        <begin position="15"/>
        <end position="27"/>
    </location>
</feature>
<feature type="compositionally biased region" description="Polar residues" evidence="1">
    <location>
        <begin position="38"/>
        <end position="49"/>
    </location>
</feature>
<dbReference type="EMBL" id="LT554731">
    <property type="protein sequence ID" value="SAM07231.1"/>
    <property type="molecule type" value="Genomic_DNA"/>
</dbReference>